<dbReference type="PANTHER" id="PTHR21445">
    <property type="entry name" value="ENDONUCLEASE IV ENDODEOXYRIBONUCLEASE IV"/>
    <property type="match status" value="1"/>
</dbReference>
<evidence type="ECO:0000313" key="10">
    <source>
        <dbReference type="Proteomes" id="UP000176628"/>
    </source>
</evidence>
<accession>A0A1F5G3N8</accession>
<dbReference type="Pfam" id="PF01261">
    <property type="entry name" value="AP_endonuc_2"/>
    <property type="match status" value="1"/>
</dbReference>
<organism evidence="9 10">
    <name type="scientific">Candidatus Curtissbacteria bacterium RBG_16_39_7</name>
    <dbReference type="NCBI Taxonomy" id="1797707"/>
    <lineage>
        <taxon>Bacteria</taxon>
        <taxon>Candidatus Curtissiibacteriota</taxon>
    </lineage>
</organism>
<keyword evidence="5" id="KW-0378">Hydrolase</keyword>
<keyword evidence="3" id="KW-0479">Metal-binding</keyword>
<keyword evidence="4" id="KW-0227">DNA damage</keyword>
<dbReference type="Gene3D" id="3.20.20.150">
    <property type="entry name" value="Divalent-metal-dependent TIM barrel enzymes"/>
    <property type="match status" value="1"/>
</dbReference>
<feature type="domain" description="Xylose isomerase-like TIM barrel" evidence="8">
    <location>
        <begin position="3"/>
        <end position="232"/>
    </location>
</feature>
<protein>
    <recommendedName>
        <fullName evidence="8">Xylose isomerase-like TIM barrel domain-containing protein</fullName>
    </recommendedName>
</protein>
<evidence type="ECO:0000256" key="2">
    <source>
        <dbReference type="ARBA" id="ARBA00005340"/>
    </source>
</evidence>
<dbReference type="InterPro" id="IPR036237">
    <property type="entry name" value="Xyl_isomerase-like_sf"/>
</dbReference>
<evidence type="ECO:0000256" key="3">
    <source>
        <dbReference type="ARBA" id="ARBA00022723"/>
    </source>
</evidence>
<reference evidence="9 10" key="1">
    <citation type="journal article" date="2016" name="Nat. Commun.">
        <title>Thousands of microbial genomes shed light on interconnected biogeochemical processes in an aquifer system.</title>
        <authorList>
            <person name="Anantharaman K."/>
            <person name="Brown C.T."/>
            <person name="Hug L.A."/>
            <person name="Sharon I."/>
            <person name="Castelle C.J."/>
            <person name="Probst A.J."/>
            <person name="Thomas B.C."/>
            <person name="Singh A."/>
            <person name="Wilkins M.J."/>
            <person name="Karaoz U."/>
            <person name="Brodie E.L."/>
            <person name="Williams K.H."/>
            <person name="Hubbard S.S."/>
            <person name="Banfield J.F."/>
        </authorList>
    </citation>
    <scope>NUCLEOTIDE SEQUENCE [LARGE SCALE GENOMIC DNA]</scope>
</reference>
<dbReference type="PROSITE" id="PS51432">
    <property type="entry name" value="AP_NUCLEASE_F2_4"/>
    <property type="match status" value="1"/>
</dbReference>
<comment type="cofactor">
    <cofactor evidence="1">
        <name>Zn(2+)</name>
        <dbReference type="ChEBI" id="CHEBI:29105"/>
    </cofactor>
</comment>
<evidence type="ECO:0000256" key="1">
    <source>
        <dbReference type="ARBA" id="ARBA00001947"/>
    </source>
</evidence>
<evidence type="ECO:0000256" key="6">
    <source>
        <dbReference type="ARBA" id="ARBA00022833"/>
    </source>
</evidence>
<evidence type="ECO:0000256" key="7">
    <source>
        <dbReference type="ARBA" id="ARBA00023204"/>
    </source>
</evidence>
<dbReference type="EMBL" id="MFAV01000018">
    <property type="protein sequence ID" value="OGD86493.1"/>
    <property type="molecule type" value="Genomic_DNA"/>
</dbReference>
<proteinExistence type="inferred from homology"/>
<evidence type="ECO:0000313" key="9">
    <source>
        <dbReference type="EMBL" id="OGD86493.1"/>
    </source>
</evidence>
<dbReference type="GO" id="GO:0003906">
    <property type="term" value="F:DNA-(apurinic or apyrimidinic site) endonuclease activity"/>
    <property type="evidence" value="ECO:0007669"/>
    <property type="project" value="TreeGrafter"/>
</dbReference>
<dbReference type="GO" id="GO:0006284">
    <property type="term" value="P:base-excision repair"/>
    <property type="evidence" value="ECO:0007669"/>
    <property type="project" value="TreeGrafter"/>
</dbReference>
<dbReference type="SMART" id="SM00518">
    <property type="entry name" value="AP2Ec"/>
    <property type="match status" value="1"/>
</dbReference>
<keyword evidence="6" id="KW-0862">Zinc</keyword>
<evidence type="ECO:0000256" key="5">
    <source>
        <dbReference type="ARBA" id="ARBA00022801"/>
    </source>
</evidence>
<comment type="caution">
    <text evidence="9">The sequence shown here is derived from an EMBL/GenBank/DDBJ whole genome shotgun (WGS) entry which is preliminary data.</text>
</comment>
<dbReference type="CDD" id="cd00019">
    <property type="entry name" value="AP2Ec"/>
    <property type="match status" value="1"/>
</dbReference>
<dbReference type="InterPro" id="IPR001719">
    <property type="entry name" value="AP_endonuc_2"/>
</dbReference>
<name>A0A1F5G3N8_9BACT</name>
<dbReference type="Proteomes" id="UP000176628">
    <property type="component" value="Unassembled WGS sequence"/>
</dbReference>
<dbReference type="SUPFAM" id="SSF51658">
    <property type="entry name" value="Xylose isomerase-like"/>
    <property type="match status" value="1"/>
</dbReference>
<dbReference type="PROSITE" id="PS00729">
    <property type="entry name" value="AP_NUCLEASE_F2_1"/>
    <property type="match status" value="1"/>
</dbReference>
<dbReference type="GO" id="GO:0008081">
    <property type="term" value="F:phosphoric diester hydrolase activity"/>
    <property type="evidence" value="ECO:0007669"/>
    <property type="project" value="TreeGrafter"/>
</dbReference>
<dbReference type="AlphaFoldDB" id="A0A1F5G3N8"/>
<dbReference type="NCBIfam" id="TIGR00587">
    <property type="entry name" value="nfo"/>
    <property type="match status" value="1"/>
</dbReference>
<dbReference type="InterPro" id="IPR018246">
    <property type="entry name" value="AP_endonuc_F2_Zn_BS"/>
</dbReference>
<evidence type="ECO:0000259" key="8">
    <source>
        <dbReference type="Pfam" id="PF01261"/>
    </source>
</evidence>
<dbReference type="GO" id="GO:0008270">
    <property type="term" value="F:zinc ion binding"/>
    <property type="evidence" value="ECO:0007669"/>
    <property type="project" value="InterPro"/>
</dbReference>
<evidence type="ECO:0000256" key="4">
    <source>
        <dbReference type="ARBA" id="ARBA00022763"/>
    </source>
</evidence>
<feature type="non-terminal residue" evidence="9">
    <location>
        <position position="1"/>
    </location>
</feature>
<sequence length="236" mass="26400">EFQIELFRHRIKKSRIDPIFFHSVYLINLASDSPQILDLSIKSLKLYQHLAEKVGAKGTIFHLGSHKGKGFKRVLNTIVKSLGYILAEAPFDLSLVIENSVAAGGKIGGKFGEIGVIIRRLKDSRLRVCLDTCHLFVSGYPIHQKDGLEATLKEFDKEIGVERLIAIHANDSRTPFLSAIDRHEDIGKGYIGLPGFKNIVNHPILKSLPFIIETPGFEAEGPDRKNLEILRSLVRL</sequence>
<dbReference type="PANTHER" id="PTHR21445:SF0">
    <property type="entry name" value="APURINIC-APYRIMIDINIC ENDONUCLEASE"/>
    <property type="match status" value="1"/>
</dbReference>
<dbReference type="GO" id="GO:0003677">
    <property type="term" value="F:DNA binding"/>
    <property type="evidence" value="ECO:0007669"/>
    <property type="project" value="InterPro"/>
</dbReference>
<comment type="similarity">
    <text evidence="2">Belongs to the AP endonuclease 2 family.</text>
</comment>
<keyword evidence="7" id="KW-0234">DNA repair</keyword>
<dbReference type="PROSITE" id="PS00730">
    <property type="entry name" value="AP_NUCLEASE_F2_2"/>
    <property type="match status" value="1"/>
</dbReference>
<gene>
    <name evidence="9" type="ORF">A2Z23_00005</name>
</gene>
<dbReference type="InterPro" id="IPR013022">
    <property type="entry name" value="Xyl_isomerase-like_TIM-brl"/>
</dbReference>